<dbReference type="Proteomes" id="UP000461730">
    <property type="component" value="Unassembled WGS sequence"/>
</dbReference>
<proteinExistence type="predicted"/>
<dbReference type="AlphaFoldDB" id="A0A7K1U7K3"/>
<gene>
    <name evidence="1" type="ORF">GO493_18790</name>
</gene>
<protein>
    <submittedName>
        <fullName evidence="1">Uncharacterized protein</fullName>
    </submittedName>
</protein>
<comment type="caution">
    <text evidence="1">The sequence shown here is derived from an EMBL/GenBank/DDBJ whole genome shotgun (WGS) entry which is preliminary data.</text>
</comment>
<sequence length="16" mass="1826">MPTIFYRCSASPVLLQ</sequence>
<evidence type="ECO:0000313" key="2">
    <source>
        <dbReference type="Proteomes" id="UP000461730"/>
    </source>
</evidence>
<organism evidence="1 2">
    <name type="scientific">Chitinophaga tropicalis</name>
    <dbReference type="NCBI Taxonomy" id="2683588"/>
    <lineage>
        <taxon>Bacteria</taxon>
        <taxon>Pseudomonadati</taxon>
        <taxon>Bacteroidota</taxon>
        <taxon>Chitinophagia</taxon>
        <taxon>Chitinophagales</taxon>
        <taxon>Chitinophagaceae</taxon>
        <taxon>Chitinophaga</taxon>
    </lineage>
</organism>
<evidence type="ECO:0000313" key="1">
    <source>
        <dbReference type="EMBL" id="MVT10327.1"/>
    </source>
</evidence>
<name>A0A7K1U7K3_9BACT</name>
<keyword evidence="2" id="KW-1185">Reference proteome</keyword>
<reference evidence="1 2" key="1">
    <citation type="submission" date="2019-12" db="EMBL/GenBank/DDBJ databases">
        <title>Chitinophaga sp. strain ysch24 (GDMCC 1.1355), whole genome shotgun sequence.</title>
        <authorList>
            <person name="Zhang X."/>
        </authorList>
    </citation>
    <scope>NUCLEOTIDE SEQUENCE [LARGE SCALE GENOMIC DNA]</scope>
    <source>
        <strain evidence="2">ysch24</strain>
    </source>
</reference>
<accession>A0A7K1U7K3</accession>
<dbReference type="EMBL" id="WRXN01000008">
    <property type="protein sequence ID" value="MVT10327.1"/>
    <property type="molecule type" value="Genomic_DNA"/>
</dbReference>